<dbReference type="PANTHER" id="PTHR10629:SF52">
    <property type="entry name" value="DNA (CYTOSINE-5)-METHYLTRANSFERASE 1"/>
    <property type="match status" value="1"/>
</dbReference>
<dbReference type="InterPro" id="IPR029063">
    <property type="entry name" value="SAM-dependent_MTases_sf"/>
</dbReference>
<evidence type="ECO:0000256" key="5">
    <source>
        <dbReference type="ARBA" id="ARBA00022747"/>
    </source>
</evidence>
<dbReference type="Gene3D" id="3.40.50.150">
    <property type="entry name" value="Vaccinia Virus protein VP39"/>
    <property type="match status" value="1"/>
</dbReference>
<dbReference type="PANTHER" id="PTHR10629">
    <property type="entry name" value="CYTOSINE-SPECIFIC METHYLTRANSFERASE"/>
    <property type="match status" value="1"/>
</dbReference>
<dbReference type="GO" id="GO:0003886">
    <property type="term" value="F:DNA (cytosine-5-)-methyltransferase activity"/>
    <property type="evidence" value="ECO:0007669"/>
    <property type="project" value="UniProtKB-EC"/>
</dbReference>
<keyword evidence="3" id="KW-0808">Transferase</keyword>
<proteinExistence type="predicted"/>
<gene>
    <name evidence="7" type="ordered locus">Mpop_2731</name>
</gene>
<dbReference type="Gene3D" id="3.90.120.10">
    <property type="entry name" value="DNA Methylase, subunit A, domain 2"/>
    <property type="match status" value="1"/>
</dbReference>
<dbReference type="RefSeq" id="WP_012454608.1">
    <property type="nucleotide sequence ID" value="NC_010725.1"/>
</dbReference>
<dbReference type="STRING" id="441620.Mpop_2731"/>
<keyword evidence="5" id="KW-0680">Restriction system</keyword>
<evidence type="ECO:0000256" key="3">
    <source>
        <dbReference type="ARBA" id="ARBA00022679"/>
    </source>
</evidence>
<organism evidence="7 8">
    <name type="scientific">Methylorubrum populi (strain ATCC BAA-705 / NCIMB 13946 / BJ001)</name>
    <name type="common">Methylobacterium populi</name>
    <dbReference type="NCBI Taxonomy" id="441620"/>
    <lineage>
        <taxon>Bacteria</taxon>
        <taxon>Pseudomonadati</taxon>
        <taxon>Pseudomonadota</taxon>
        <taxon>Alphaproteobacteria</taxon>
        <taxon>Hyphomicrobiales</taxon>
        <taxon>Methylobacteriaceae</taxon>
        <taxon>Methylorubrum</taxon>
    </lineage>
</organism>
<dbReference type="HOGENOM" id="CLU_014695_0_0_5"/>
<protein>
    <recommendedName>
        <fullName evidence="1">DNA (cytosine-5-)-methyltransferase</fullName>
        <ecNumber evidence="1">2.1.1.37</ecNumber>
    </recommendedName>
</protein>
<dbReference type="Pfam" id="PF00145">
    <property type="entry name" value="DNA_methylase"/>
    <property type="match status" value="2"/>
</dbReference>
<dbReference type="GO" id="GO:0044027">
    <property type="term" value="P:negative regulation of gene expression via chromosomal CpG island methylation"/>
    <property type="evidence" value="ECO:0007669"/>
    <property type="project" value="TreeGrafter"/>
</dbReference>
<evidence type="ECO:0000256" key="4">
    <source>
        <dbReference type="ARBA" id="ARBA00022691"/>
    </source>
</evidence>
<keyword evidence="4" id="KW-0949">S-adenosyl-L-methionine</keyword>
<reference evidence="7" key="1">
    <citation type="submission" date="2008-04" db="EMBL/GenBank/DDBJ databases">
        <title>Complete sequence of chromosome of Methylobacterium populi BJ001.</title>
        <authorList>
            <consortium name="US DOE Joint Genome Institute"/>
            <person name="Copeland A."/>
            <person name="Lucas S."/>
            <person name="Lapidus A."/>
            <person name="Glavina del Rio T."/>
            <person name="Dalin E."/>
            <person name="Tice H."/>
            <person name="Bruce D."/>
            <person name="Goodwin L."/>
            <person name="Pitluck S."/>
            <person name="Chertkov O."/>
            <person name="Brettin T."/>
            <person name="Detter J.C."/>
            <person name="Han C."/>
            <person name="Kuske C.R."/>
            <person name="Schmutz J."/>
            <person name="Larimer F."/>
            <person name="Land M."/>
            <person name="Hauser L."/>
            <person name="Kyrpides N."/>
            <person name="Mikhailova N."/>
            <person name="Marx C."/>
            <person name="Richardson P."/>
        </authorList>
    </citation>
    <scope>NUCLEOTIDE SEQUENCE [LARGE SCALE GENOMIC DNA]</scope>
    <source>
        <strain evidence="7">BJ001</strain>
    </source>
</reference>
<accession>B1ZD17</accession>
<dbReference type="GO" id="GO:0009307">
    <property type="term" value="P:DNA restriction-modification system"/>
    <property type="evidence" value="ECO:0007669"/>
    <property type="project" value="UniProtKB-KW"/>
</dbReference>
<dbReference type="InterPro" id="IPR050390">
    <property type="entry name" value="C5-Methyltransferase"/>
</dbReference>
<dbReference type="GO" id="GO:0032259">
    <property type="term" value="P:methylation"/>
    <property type="evidence" value="ECO:0007669"/>
    <property type="project" value="UniProtKB-KW"/>
</dbReference>
<dbReference type="GO" id="GO:0003677">
    <property type="term" value="F:DNA binding"/>
    <property type="evidence" value="ECO:0007669"/>
    <property type="project" value="TreeGrafter"/>
</dbReference>
<name>B1ZD17_METPB</name>
<dbReference type="AlphaFoldDB" id="B1ZD17"/>
<dbReference type="KEGG" id="mpo:Mpop_2731"/>
<comment type="catalytic activity">
    <reaction evidence="6">
        <text>a 2'-deoxycytidine in DNA + S-adenosyl-L-methionine = a 5-methyl-2'-deoxycytidine in DNA + S-adenosyl-L-homocysteine + H(+)</text>
        <dbReference type="Rhea" id="RHEA:13681"/>
        <dbReference type="Rhea" id="RHEA-COMP:11369"/>
        <dbReference type="Rhea" id="RHEA-COMP:11370"/>
        <dbReference type="ChEBI" id="CHEBI:15378"/>
        <dbReference type="ChEBI" id="CHEBI:57856"/>
        <dbReference type="ChEBI" id="CHEBI:59789"/>
        <dbReference type="ChEBI" id="CHEBI:85452"/>
        <dbReference type="ChEBI" id="CHEBI:85454"/>
        <dbReference type="EC" id="2.1.1.37"/>
    </reaction>
</comment>
<evidence type="ECO:0000313" key="7">
    <source>
        <dbReference type="EMBL" id="ACB80886.1"/>
    </source>
</evidence>
<dbReference type="eggNOG" id="COG0270">
    <property type="taxonomic scope" value="Bacteria"/>
</dbReference>
<evidence type="ECO:0000256" key="1">
    <source>
        <dbReference type="ARBA" id="ARBA00011975"/>
    </source>
</evidence>
<evidence type="ECO:0000256" key="2">
    <source>
        <dbReference type="ARBA" id="ARBA00022603"/>
    </source>
</evidence>
<dbReference type="Proteomes" id="UP000007136">
    <property type="component" value="Chromosome"/>
</dbReference>
<dbReference type="EMBL" id="CP001029">
    <property type="protein sequence ID" value="ACB80886.1"/>
    <property type="molecule type" value="Genomic_DNA"/>
</dbReference>
<keyword evidence="2 7" id="KW-0489">Methyltransferase</keyword>
<dbReference type="SUPFAM" id="SSF53335">
    <property type="entry name" value="S-adenosyl-L-methionine-dependent methyltransferases"/>
    <property type="match status" value="1"/>
</dbReference>
<evidence type="ECO:0000256" key="6">
    <source>
        <dbReference type="ARBA" id="ARBA00047422"/>
    </source>
</evidence>
<sequence length="668" mass="72233">MAMPLIAGGPRPVRKRKVLVADLLCGAGGSSTGCQRALAELGLEMELVCVNHWPVAIATHERNHPAARHYVQDIATVRPHLLVPEGYLDLLMASPTCTHHSVARGGKPTSDQQRSDPWHIITWLTELRVKRVIIENVWEFIGWGPVDHRTGKPVASRKGEYFRAWIDTIKRLGFAPEWRKLNAADYGDATTRSRFILMARSDRKRLVWPVATHRRRDATADLFSGAKPWHPAREIIDWSIPGRSIFDRKKALAPKTLARIYAGALKFRWPEPFLVVLRNHMAAQGMDVPLPAITAGGQHIGLAQPVLIKQNFRRDVQGVDQPAPTVMTQARVGLAEPIIVNMKGRSTASSSSDPLPTQTAHAPHLFSAEPFVMAPGSTGAPRATDAPLPTITTGGAGSEDPGCARPMLIEPFVLSAAHGVDADEVDPHRRRTKSVEEPLGTVHAGGGNFGIVEPFVFSRHAEGAPRSIDEPTPTQVAKHSHVLISPYYGSGSGETCTEAEAPLPTVTSKGRFGMVVPVTQTNGGATARDVADPVPTMTTAKGGEFAVVMPLTHHDGSDRARDAAVDPIPTVTTAHRGELAVITGIGLSGEVERYDILFRMLEPHELAAAMGFNTEDARYEFTGTKTEQIKQIGNAVSVSKMRACVAAIMADAAPSRSEPSPVNLWAAE</sequence>
<dbReference type="InterPro" id="IPR001525">
    <property type="entry name" value="C5_MeTfrase"/>
</dbReference>
<dbReference type="REBASE" id="18223">
    <property type="entry name" value="M.MpoORF2731P"/>
</dbReference>
<evidence type="ECO:0000313" key="8">
    <source>
        <dbReference type="Proteomes" id="UP000007136"/>
    </source>
</evidence>
<dbReference type="EC" id="2.1.1.37" evidence="1"/>